<sequence>MSILAVQVDFQTPSPLALIAMKFFLQVIFIFGVTRILAQDGAPIKSDSLVLQDENLVTDLFGFGTDPMKYLRSSTQPSPQTQTQPVRSKHENNAIDTAYRFAFGSDIFIVLKTSHGDASVIHADVETPRFKTKQGIGIGMTTADVIKALEAFKIKSITRYLVLRGDDAKHYLIVYFKAGKVVFMEYFTPP</sequence>
<evidence type="ECO:0000313" key="3">
    <source>
        <dbReference type="Proteomes" id="UP000266183"/>
    </source>
</evidence>
<dbReference type="KEGG" id="chk:D4L85_30440"/>
<keyword evidence="1" id="KW-0472">Membrane</keyword>
<keyword evidence="1" id="KW-1133">Transmembrane helix</keyword>
<gene>
    <name evidence="2" type="ORF">D4L85_30440</name>
</gene>
<feature type="transmembrane region" description="Helical" evidence="1">
    <location>
        <begin position="16"/>
        <end position="38"/>
    </location>
</feature>
<dbReference type="OrthoDB" id="1249944at2"/>
<dbReference type="Proteomes" id="UP000266183">
    <property type="component" value="Chromosome"/>
</dbReference>
<keyword evidence="1" id="KW-0812">Transmembrane</keyword>
<name>A0A385STV9_9BACT</name>
<organism evidence="2 3">
    <name type="scientific">Chryseolinea soli</name>
    <dbReference type="NCBI Taxonomy" id="2321403"/>
    <lineage>
        <taxon>Bacteria</taxon>
        <taxon>Pseudomonadati</taxon>
        <taxon>Bacteroidota</taxon>
        <taxon>Cytophagia</taxon>
        <taxon>Cytophagales</taxon>
        <taxon>Fulvivirgaceae</taxon>
        <taxon>Chryseolinea</taxon>
    </lineage>
</organism>
<keyword evidence="3" id="KW-1185">Reference proteome</keyword>
<dbReference type="RefSeq" id="WP_119757897.1">
    <property type="nucleotide sequence ID" value="NZ_CP032382.1"/>
</dbReference>
<reference evidence="3" key="1">
    <citation type="submission" date="2018-09" db="EMBL/GenBank/DDBJ databases">
        <title>Chryseolinea sp. KIS68-18 isolated from soil.</title>
        <authorList>
            <person name="Weon H.-Y."/>
            <person name="Kwon S.-W."/>
            <person name="Lee S.A."/>
        </authorList>
    </citation>
    <scope>NUCLEOTIDE SEQUENCE [LARGE SCALE GENOMIC DNA]</scope>
    <source>
        <strain evidence="3">KIS68-18</strain>
    </source>
</reference>
<dbReference type="AlphaFoldDB" id="A0A385STV9"/>
<evidence type="ECO:0000313" key="2">
    <source>
        <dbReference type="EMBL" id="AYB34639.1"/>
    </source>
</evidence>
<dbReference type="EMBL" id="CP032382">
    <property type="protein sequence ID" value="AYB34639.1"/>
    <property type="molecule type" value="Genomic_DNA"/>
</dbReference>
<accession>A0A385STV9</accession>
<evidence type="ECO:0000256" key="1">
    <source>
        <dbReference type="SAM" id="Phobius"/>
    </source>
</evidence>
<protein>
    <submittedName>
        <fullName evidence="2">Uncharacterized protein</fullName>
    </submittedName>
</protein>
<proteinExistence type="predicted"/>